<dbReference type="InterPro" id="IPR050775">
    <property type="entry name" value="FAD-binding_Monooxygenases"/>
</dbReference>
<evidence type="ECO:0000313" key="8">
    <source>
        <dbReference type="EMBL" id="EXF77927.1"/>
    </source>
</evidence>
<evidence type="ECO:0000256" key="7">
    <source>
        <dbReference type="ARBA" id="ARBA00023033"/>
    </source>
</evidence>
<evidence type="ECO:0000256" key="2">
    <source>
        <dbReference type="ARBA" id="ARBA00010139"/>
    </source>
</evidence>
<keyword evidence="5" id="KW-0521">NADP</keyword>
<sequence>MAGHNTGVRFPGHEEIRRYFSHVDATVGLRVYTIFDARVDNVKYDASSARWNFHTERGLLISSTFAIFACGSFSKPHSPALPNLETFRGDIIHPSAWPERLQLKGLPVDCLRTEPLTQGSMRQRSLPYRESKELKNYYDGMFHKAKLGSSSAIAYNQNTDYFHSASDKYRVALFERLWNRGDIGLTLSNYRDVMFNKAAHSSVYDFWAQKTRARMTDPEKRDIVAPLEQFQWFGAKRVNLEMDYYDMLDRSNVKIIELKKTLIASCYDQGFVTEGRKRRQRIPSTNAPSFIELQVDWIASLLGKLRKDDVCPVEPAEKSCRSWEEKVANAFKAGLFRESTARWTGANIAGKRVEPHVLFGGVQVWRQECQRALDDWSSFRVSKA</sequence>
<evidence type="ECO:0000256" key="5">
    <source>
        <dbReference type="ARBA" id="ARBA00022857"/>
    </source>
</evidence>
<reference evidence="8 9" key="1">
    <citation type="submission" date="2014-02" db="EMBL/GenBank/DDBJ databases">
        <title>The genome sequence of Colletotrichum fioriniae PJ7.</title>
        <authorList>
            <person name="Baroncelli R."/>
            <person name="Thon M.R."/>
        </authorList>
    </citation>
    <scope>NUCLEOTIDE SEQUENCE [LARGE SCALE GENOMIC DNA]</scope>
    <source>
        <strain evidence="8 9">PJ7</strain>
    </source>
</reference>
<accession>A0A010QDK7</accession>
<evidence type="ECO:0000256" key="1">
    <source>
        <dbReference type="ARBA" id="ARBA00001974"/>
    </source>
</evidence>
<dbReference type="AlphaFoldDB" id="A0A010QDK7"/>
<dbReference type="eggNOG" id="KOG1399">
    <property type="taxonomic scope" value="Eukaryota"/>
</dbReference>
<evidence type="ECO:0000256" key="4">
    <source>
        <dbReference type="ARBA" id="ARBA00022827"/>
    </source>
</evidence>
<dbReference type="GO" id="GO:0004497">
    <property type="term" value="F:monooxygenase activity"/>
    <property type="evidence" value="ECO:0007669"/>
    <property type="project" value="UniProtKB-KW"/>
</dbReference>
<protein>
    <submittedName>
        <fullName evidence="8">Cyclopentanone 1,2-monooxygenase</fullName>
    </submittedName>
</protein>
<dbReference type="InterPro" id="IPR036188">
    <property type="entry name" value="FAD/NAD-bd_sf"/>
</dbReference>
<dbReference type="Proteomes" id="UP000020467">
    <property type="component" value="Unassembled WGS sequence"/>
</dbReference>
<gene>
    <name evidence="8" type="ORF">CFIO01_12673</name>
</gene>
<dbReference type="PANTHER" id="PTHR43098">
    <property type="entry name" value="L-ORNITHINE N(5)-MONOOXYGENASE-RELATED"/>
    <property type="match status" value="1"/>
</dbReference>
<keyword evidence="7 8" id="KW-0503">Monooxygenase</keyword>
<evidence type="ECO:0000256" key="6">
    <source>
        <dbReference type="ARBA" id="ARBA00023002"/>
    </source>
</evidence>
<evidence type="ECO:0000313" key="9">
    <source>
        <dbReference type="Proteomes" id="UP000020467"/>
    </source>
</evidence>
<comment type="similarity">
    <text evidence="2">Belongs to the FAD-binding monooxygenase family.</text>
</comment>
<dbReference type="EMBL" id="JARH01000675">
    <property type="protein sequence ID" value="EXF77927.1"/>
    <property type="molecule type" value="Genomic_DNA"/>
</dbReference>
<dbReference type="Gene3D" id="3.50.50.60">
    <property type="entry name" value="FAD/NAD(P)-binding domain"/>
    <property type="match status" value="2"/>
</dbReference>
<proteinExistence type="inferred from homology"/>
<comment type="cofactor">
    <cofactor evidence="1">
        <name>FAD</name>
        <dbReference type="ChEBI" id="CHEBI:57692"/>
    </cofactor>
</comment>
<keyword evidence="6" id="KW-0560">Oxidoreductase</keyword>
<name>A0A010QDK7_9PEZI</name>
<dbReference type="SUPFAM" id="SSF51905">
    <property type="entry name" value="FAD/NAD(P)-binding domain"/>
    <property type="match status" value="2"/>
</dbReference>
<dbReference type="KEGG" id="cfj:CFIO01_12673"/>
<keyword evidence="3" id="KW-0285">Flavoprotein</keyword>
<keyword evidence="4" id="KW-0274">FAD</keyword>
<dbReference type="PANTHER" id="PTHR43098:SF3">
    <property type="entry name" value="L-ORNITHINE N(5)-MONOOXYGENASE-RELATED"/>
    <property type="match status" value="1"/>
</dbReference>
<dbReference type="OrthoDB" id="66881at2759"/>
<comment type="caution">
    <text evidence="8">The sequence shown here is derived from an EMBL/GenBank/DDBJ whole genome shotgun (WGS) entry which is preliminary data.</text>
</comment>
<keyword evidence="9" id="KW-1185">Reference proteome</keyword>
<evidence type="ECO:0000256" key="3">
    <source>
        <dbReference type="ARBA" id="ARBA00022630"/>
    </source>
</evidence>
<organism evidence="8 9">
    <name type="scientific">Colletotrichum fioriniae PJ7</name>
    <dbReference type="NCBI Taxonomy" id="1445577"/>
    <lineage>
        <taxon>Eukaryota</taxon>
        <taxon>Fungi</taxon>
        <taxon>Dikarya</taxon>
        <taxon>Ascomycota</taxon>
        <taxon>Pezizomycotina</taxon>
        <taxon>Sordariomycetes</taxon>
        <taxon>Hypocreomycetidae</taxon>
        <taxon>Glomerellales</taxon>
        <taxon>Glomerellaceae</taxon>
        <taxon>Colletotrichum</taxon>
        <taxon>Colletotrichum acutatum species complex</taxon>
    </lineage>
</organism>
<dbReference type="HOGENOM" id="CLU_006937_8_0_1"/>